<proteinExistence type="predicted"/>
<sequence length="93" mass="10586">MYPTLKTWAPELKVFYNKVEYPGSWDGVDLHGDKRELLKMNLADIPEGMQTWLKAHEFQRRYSVQGDVVFFAPGGDVSVVAGLIQRTVLIMSV</sequence>
<dbReference type="AlphaFoldDB" id="A0A6A6Y521"/>
<dbReference type="EMBL" id="MU003715">
    <property type="protein sequence ID" value="KAF2803941.1"/>
    <property type="molecule type" value="Genomic_DNA"/>
</dbReference>
<reference evidence="3" key="2">
    <citation type="submission" date="2020-04" db="EMBL/GenBank/DDBJ databases">
        <authorList>
            <consortium name="NCBI Genome Project"/>
        </authorList>
    </citation>
    <scope>NUCLEOTIDE SEQUENCE</scope>
    <source>
        <strain evidence="3">CBS 304.34</strain>
    </source>
</reference>
<name>A0A6A6Y521_9PEZI</name>
<dbReference type="GeneID" id="54461964"/>
<reference evidence="1 3" key="1">
    <citation type="journal article" date="2020" name="Stud. Mycol.">
        <title>101 Dothideomycetes genomes: a test case for predicting lifestyles and emergence of pathogens.</title>
        <authorList>
            <person name="Haridas S."/>
            <person name="Albert R."/>
            <person name="Binder M."/>
            <person name="Bloem J."/>
            <person name="Labutti K."/>
            <person name="Salamov A."/>
            <person name="Andreopoulos B."/>
            <person name="Baker S."/>
            <person name="Barry K."/>
            <person name="Bills G."/>
            <person name="Bluhm B."/>
            <person name="Cannon C."/>
            <person name="Castanera R."/>
            <person name="Culley D."/>
            <person name="Daum C."/>
            <person name="Ezra D."/>
            <person name="Gonzalez J."/>
            <person name="Henrissat B."/>
            <person name="Kuo A."/>
            <person name="Liang C."/>
            <person name="Lipzen A."/>
            <person name="Lutzoni F."/>
            <person name="Magnuson J."/>
            <person name="Mondo S."/>
            <person name="Nolan M."/>
            <person name="Ohm R."/>
            <person name="Pangilinan J."/>
            <person name="Park H.-J."/>
            <person name="Ramirez L."/>
            <person name="Alfaro M."/>
            <person name="Sun H."/>
            <person name="Tritt A."/>
            <person name="Yoshinaga Y."/>
            <person name="Zwiers L.-H."/>
            <person name="Turgeon B."/>
            <person name="Goodwin S."/>
            <person name="Spatafora J."/>
            <person name="Crous P."/>
            <person name="Grigoriev I."/>
        </authorList>
    </citation>
    <scope>NUCLEOTIDE SEQUENCE</scope>
    <source>
        <strain evidence="1 3">CBS 304.34</strain>
    </source>
</reference>
<evidence type="ECO:0000313" key="1">
    <source>
        <dbReference type="EMBL" id="KAF2803941.1"/>
    </source>
</evidence>
<evidence type="ECO:0000313" key="3">
    <source>
        <dbReference type="RefSeq" id="XP_033570905.1"/>
    </source>
</evidence>
<keyword evidence="2" id="KW-1185">Reference proteome</keyword>
<organism evidence="1">
    <name type="scientific">Mytilinidion resinicola</name>
    <dbReference type="NCBI Taxonomy" id="574789"/>
    <lineage>
        <taxon>Eukaryota</taxon>
        <taxon>Fungi</taxon>
        <taxon>Dikarya</taxon>
        <taxon>Ascomycota</taxon>
        <taxon>Pezizomycotina</taxon>
        <taxon>Dothideomycetes</taxon>
        <taxon>Pleosporomycetidae</taxon>
        <taxon>Mytilinidiales</taxon>
        <taxon>Mytilinidiaceae</taxon>
        <taxon>Mytilinidion</taxon>
    </lineage>
</organism>
<protein>
    <submittedName>
        <fullName evidence="1 3">Uncharacterized protein</fullName>
    </submittedName>
</protein>
<evidence type="ECO:0000313" key="2">
    <source>
        <dbReference type="Proteomes" id="UP000504636"/>
    </source>
</evidence>
<dbReference type="Proteomes" id="UP000504636">
    <property type="component" value="Unplaced"/>
</dbReference>
<dbReference type="RefSeq" id="XP_033570905.1">
    <property type="nucleotide sequence ID" value="XM_033721071.1"/>
</dbReference>
<accession>A0A6A6Y521</accession>
<reference evidence="3" key="3">
    <citation type="submission" date="2025-04" db="UniProtKB">
        <authorList>
            <consortium name="RefSeq"/>
        </authorList>
    </citation>
    <scope>IDENTIFICATION</scope>
    <source>
        <strain evidence="3">CBS 304.34</strain>
    </source>
</reference>
<dbReference type="OrthoDB" id="4359806at2759"/>
<gene>
    <name evidence="1 3" type="ORF">BDZ99DRAFT_467670</name>
</gene>